<dbReference type="EMBL" id="JASTZU010000001">
    <property type="protein sequence ID" value="MDL4838975.1"/>
    <property type="molecule type" value="Genomic_DNA"/>
</dbReference>
<name>A0ABT7L310_9BACI</name>
<dbReference type="RefSeq" id="WP_285929745.1">
    <property type="nucleotide sequence ID" value="NZ_JASTZU010000001.1"/>
</dbReference>
<organism evidence="1 2">
    <name type="scientific">Aquibacillus rhizosphaerae</name>
    <dbReference type="NCBI Taxonomy" id="3051431"/>
    <lineage>
        <taxon>Bacteria</taxon>
        <taxon>Bacillati</taxon>
        <taxon>Bacillota</taxon>
        <taxon>Bacilli</taxon>
        <taxon>Bacillales</taxon>
        <taxon>Bacillaceae</taxon>
        <taxon>Aquibacillus</taxon>
    </lineage>
</organism>
<sequence>MIETSKQIYHAFGLNIASDLTLPELPVINQPIEAIDIMISRKELDYVDDSAESASHFVVNKEKVIFHVPNTAVFVIEKGTTIIVSPLNETKQDHIRLYLLGTCMGILLLQRRILPLHGSAIEIDGKAYAIVGDSGAGKSTLATAFLQRGYQLLSDDVIPIVLTADDKPIVIPSYPHQKLWSNTLDYYGTDRSNLKSIFDRETKFAVPVTDQFCTKALPLGGVFELTKTTNQAVSIQSVEKLQQFYTLFRHTYRNFLIQQIGLMDWHFQMATKIASNNDLFKIERPSDRFTAETLTDLIVTTIKKEAAIHE</sequence>
<proteinExistence type="predicted"/>
<dbReference type="InterPro" id="IPR027417">
    <property type="entry name" value="P-loop_NTPase"/>
</dbReference>
<gene>
    <name evidence="1" type="ORF">QQS35_00605</name>
</gene>
<dbReference type="SUPFAM" id="SSF53795">
    <property type="entry name" value="PEP carboxykinase-like"/>
    <property type="match status" value="1"/>
</dbReference>
<reference evidence="1 2" key="1">
    <citation type="submission" date="2023-06" db="EMBL/GenBank/DDBJ databases">
        <title>Aquibacillus rhizosphaerae LR5S19.</title>
        <authorList>
            <person name="Sun J.-Q."/>
        </authorList>
    </citation>
    <scope>NUCLEOTIDE SEQUENCE [LARGE SCALE GENOMIC DNA]</scope>
    <source>
        <strain evidence="1 2">LR5S19</strain>
    </source>
</reference>
<protein>
    <submittedName>
        <fullName evidence="1">Aldolase</fullName>
    </submittedName>
</protein>
<comment type="caution">
    <text evidence="1">The sequence shown here is derived from an EMBL/GenBank/DDBJ whole genome shotgun (WGS) entry which is preliminary data.</text>
</comment>
<dbReference type="Proteomes" id="UP001235343">
    <property type="component" value="Unassembled WGS sequence"/>
</dbReference>
<dbReference type="Gene3D" id="3.40.50.300">
    <property type="entry name" value="P-loop containing nucleotide triphosphate hydrolases"/>
    <property type="match status" value="1"/>
</dbReference>
<accession>A0ABT7L310</accession>
<evidence type="ECO:0000313" key="1">
    <source>
        <dbReference type="EMBL" id="MDL4838975.1"/>
    </source>
</evidence>
<evidence type="ECO:0000313" key="2">
    <source>
        <dbReference type="Proteomes" id="UP001235343"/>
    </source>
</evidence>
<keyword evidence="2" id="KW-1185">Reference proteome</keyword>